<dbReference type="Gene3D" id="2.60.120.480">
    <property type="entry name" value="Ureidoglycolate hydrolase"/>
    <property type="match status" value="1"/>
</dbReference>
<evidence type="ECO:0000256" key="1">
    <source>
        <dbReference type="ARBA" id="ARBA00011738"/>
    </source>
</evidence>
<dbReference type="Pfam" id="PF04115">
    <property type="entry name" value="Ureidogly_lyase"/>
    <property type="match status" value="1"/>
</dbReference>
<evidence type="ECO:0000256" key="4">
    <source>
        <dbReference type="ARBA" id="ARBA00047684"/>
    </source>
</evidence>
<organism evidence="5 6">
    <name type="scientific">Paralimibaculum aggregatum</name>
    <dbReference type="NCBI Taxonomy" id="3036245"/>
    <lineage>
        <taxon>Bacteria</taxon>
        <taxon>Pseudomonadati</taxon>
        <taxon>Pseudomonadota</taxon>
        <taxon>Alphaproteobacteria</taxon>
        <taxon>Rhodobacterales</taxon>
        <taxon>Paracoccaceae</taxon>
        <taxon>Paralimibaculum</taxon>
    </lineage>
</organism>
<sequence>MSRMVDVEPLEPGAFARFGDVIEAEGPPDRLINEGLCGRWHDRARLDFADGRAGISLFRSEPRTLPFTLALLERHPLGSQSFLPMGGTPWLAIAAPDEDGRPGRPRAFRASGTQGVSYLRGVWHAVLTPLGGPGLFAVVDRIGPGANLEEHRLAEGWLIRAAP</sequence>
<proteinExistence type="predicted"/>
<evidence type="ECO:0000256" key="2">
    <source>
        <dbReference type="ARBA" id="ARBA00022631"/>
    </source>
</evidence>
<accession>A0ABQ6LQL1</accession>
<dbReference type="PANTHER" id="PTHR21221">
    <property type="entry name" value="UREIDOGLYCOLATE HYDROLASE"/>
    <property type="match status" value="1"/>
</dbReference>
<dbReference type="InterPro" id="IPR011051">
    <property type="entry name" value="RmlC_Cupin_sf"/>
</dbReference>
<reference evidence="5 6" key="1">
    <citation type="submission" date="2023-04" db="EMBL/GenBank/DDBJ databases">
        <title>Marinoamorphus aggregata gen. nov., sp. Nov., isolate from tissue of brittle star Ophioplocus japonicus.</title>
        <authorList>
            <person name="Kawano K."/>
            <person name="Sawayama S."/>
            <person name="Nakagawa S."/>
        </authorList>
    </citation>
    <scope>NUCLEOTIDE SEQUENCE [LARGE SCALE GENOMIC DNA]</scope>
    <source>
        <strain evidence="5 6">NKW23</strain>
    </source>
</reference>
<keyword evidence="2" id="KW-0659">Purine metabolism</keyword>
<dbReference type="CDD" id="cd20298">
    <property type="entry name" value="cupin_UAH"/>
    <property type="match status" value="1"/>
</dbReference>
<dbReference type="PANTHER" id="PTHR21221:SF1">
    <property type="entry name" value="UREIDOGLYCOLATE LYASE"/>
    <property type="match status" value="1"/>
</dbReference>
<evidence type="ECO:0000313" key="5">
    <source>
        <dbReference type="EMBL" id="GMG84307.1"/>
    </source>
</evidence>
<comment type="catalytic activity">
    <reaction evidence="4">
        <text>(S)-ureidoglycolate = urea + glyoxylate</text>
        <dbReference type="Rhea" id="RHEA:11304"/>
        <dbReference type="ChEBI" id="CHEBI:16199"/>
        <dbReference type="ChEBI" id="CHEBI:36655"/>
        <dbReference type="ChEBI" id="CHEBI:57296"/>
        <dbReference type="EC" id="4.3.2.3"/>
    </reaction>
</comment>
<dbReference type="InterPro" id="IPR024060">
    <property type="entry name" value="Ureidoglycolate_lyase_dom_sf"/>
</dbReference>
<gene>
    <name evidence="5" type="ORF">LNKW23_35220</name>
</gene>
<dbReference type="SUPFAM" id="SSF51182">
    <property type="entry name" value="RmlC-like cupins"/>
    <property type="match status" value="1"/>
</dbReference>
<comment type="subunit">
    <text evidence="1">Homodimer.</text>
</comment>
<name>A0ABQ6LQL1_9RHOB</name>
<comment type="caution">
    <text evidence="5">The sequence shown here is derived from an EMBL/GenBank/DDBJ whole genome shotgun (WGS) entry which is preliminary data.</text>
</comment>
<dbReference type="GO" id="GO:0016829">
    <property type="term" value="F:lyase activity"/>
    <property type="evidence" value="ECO:0007669"/>
    <property type="project" value="UniProtKB-KW"/>
</dbReference>
<dbReference type="PIRSF" id="PIRSF017306">
    <property type="entry name" value="Ureidogly_hydro"/>
    <property type="match status" value="1"/>
</dbReference>
<keyword evidence="6" id="KW-1185">Reference proteome</keyword>
<evidence type="ECO:0000256" key="3">
    <source>
        <dbReference type="ARBA" id="ARBA00023239"/>
    </source>
</evidence>
<dbReference type="EMBL" id="BSYI01000033">
    <property type="protein sequence ID" value="GMG84307.1"/>
    <property type="molecule type" value="Genomic_DNA"/>
</dbReference>
<evidence type="ECO:0000313" key="6">
    <source>
        <dbReference type="Proteomes" id="UP001239909"/>
    </source>
</evidence>
<dbReference type="Proteomes" id="UP001239909">
    <property type="component" value="Unassembled WGS sequence"/>
</dbReference>
<dbReference type="InterPro" id="IPR007247">
    <property type="entry name" value="Ureidogly_lyase"/>
</dbReference>
<dbReference type="InterPro" id="IPR047233">
    <property type="entry name" value="UAH_cupin"/>
</dbReference>
<dbReference type="RefSeq" id="WP_285673321.1">
    <property type="nucleotide sequence ID" value="NZ_BSYI01000033.1"/>
</dbReference>
<keyword evidence="3 5" id="KW-0456">Lyase</keyword>
<protein>
    <submittedName>
        <fullName evidence="5">Ureidoglycolate lyase</fullName>
    </submittedName>
</protein>